<gene>
    <name evidence="6" type="ORF">HYY65_13180</name>
</gene>
<evidence type="ECO:0000259" key="5">
    <source>
        <dbReference type="Pfam" id="PF07992"/>
    </source>
</evidence>
<dbReference type="AlphaFoldDB" id="A0A932GSC2"/>
<feature type="domain" description="FAD/NAD(P)-binding" evidence="5">
    <location>
        <begin position="10"/>
        <end position="287"/>
    </location>
</feature>
<dbReference type="PRINTS" id="PR00368">
    <property type="entry name" value="FADPNR"/>
</dbReference>
<dbReference type="Gene3D" id="3.50.50.60">
    <property type="entry name" value="FAD/NAD(P)-binding domain"/>
    <property type="match status" value="2"/>
</dbReference>
<reference evidence="6" key="1">
    <citation type="submission" date="2020-07" db="EMBL/GenBank/DDBJ databases">
        <title>Huge and variable diversity of episymbiotic CPR bacteria and DPANN archaea in groundwater ecosystems.</title>
        <authorList>
            <person name="He C.Y."/>
            <person name="Keren R."/>
            <person name="Whittaker M."/>
            <person name="Farag I.F."/>
            <person name="Doudna J."/>
            <person name="Cate J.H.D."/>
            <person name="Banfield J.F."/>
        </authorList>
    </citation>
    <scope>NUCLEOTIDE SEQUENCE</scope>
    <source>
        <strain evidence="6">NC_groundwater_717_Ag_S-0.2um_59_8</strain>
    </source>
</reference>
<proteinExistence type="inferred from homology"/>
<dbReference type="PRINTS" id="PR00411">
    <property type="entry name" value="PNDRDTASEI"/>
</dbReference>
<accession>A0A932GSC2</accession>
<comment type="similarity">
    <text evidence="2">Belongs to the FAD-dependent oxidoreductase family.</text>
</comment>
<evidence type="ECO:0000313" key="7">
    <source>
        <dbReference type="Proteomes" id="UP000741360"/>
    </source>
</evidence>
<protein>
    <submittedName>
        <fullName evidence="6">NAD(P)/FAD-dependent oxidoreductase</fullName>
    </submittedName>
</protein>
<feature type="non-terminal residue" evidence="6">
    <location>
        <position position="291"/>
    </location>
</feature>
<organism evidence="6 7">
    <name type="scientific">Tectimicrobiota bacterium</name>
    <dbReference type="NCBI Taxonomy" id="2528274"/>
    <lineage>
        <taxon>Bacteria</taxon>
        <taxon>Pseudomonadati</taxon>
        <taxon>Nitrospinota/Tectimicrobiota group</taxon>
        <taxon>Candidatus Tectimicrobiota</taxon>
    </lineage>
</organism>
<evidence type="ECO:0000256" key="2">
    <source>
        <dbReference type="ARBA" id="ARBA00006442"/>
    </source>
</evidence>
<dbReference type="EMBL" id="JACPSX010000253">
    <property type="protein sequence ID" value="MBI3015977.1"/>
    <property type="molecule type" value="Genomic_DNA"/>
</dbReference>
<evidence type="ECO:0000256" key="3">
    <source>
        <dbReference type="ARBA" id="ARBA00022630"/>
    </source>
</evidence>
<dbReference type="GO" id="GO:0016491">
    <property type="term" value="F:oxidoreductase activity"/>
    <property type="evidence" value="ECO:0007669"/>
    <property type="project" value="InterPro"/>
</dbReference>
<keyword evidence="4" id="KW-0274">FAD</keyword>
<evidence type="ECO:0000256" key="1">
    <source>
        <dbReference type="ARBA" id="ARBA00001974"/>
    </source>
</evidence>
<dbReference type="PANTHER" id="PTHR43429">
    <property type="entry name" value="PYRIDINE NUCLEOTIDE-DISULFIDE OXIDOREDUCTASE DOMAIN-CONTAINING"/>
    <property type="match status" value="1"/>
</dbReference>
<keyword evidence="3" id="KW-0285">Flavoprotein</keyword>
<dbReference type="InterPro" id="IPR050260">
    <property type="entry name" value="FAD-bd_OxRdtase"/>
</dbReference>
<evidence type="ECO:0000256" key="4">
    <source>
        <dbReference type="ARBA" id="ARBA00022827"/>
    </source>
</evidence>
<dbReference type="InterPro" id="IPR036188">
    <property type="entry name" value="FAD/NAD-bd_sf"/>
</dbReference>
<dbReference type="Pfam" id="PF07992">
    <property type="entry name" value="Pyr_redox_2"/>
    <property type="match status" value="1"/>
</dbReference>
<dbReference type="InterPro" id="IPR023753">
    <property type="entry name" value="FAD/NAD-binding_dom"/>
</dbReference>
<comment type="cofactor">
    <cofactor evidence="1">
        <name>FAD</name>
        <dbReference type="ChEBI" id="CHEBI:57692"/>
    </cofactor>
</comment>
<sequence>MTSPKPHQAHYVIVGNSAAGLNAVDAIRAGDPSSSLLLIADEDTVAYSRVATPYYISREIDDSVLFYKSEEYYRQRQVTTLFGHRVVALHTDRHQVELADGSQISYRKLLLATGSTPSRPPIKGLERVKVFPHWTLAQARNILEQTPLAENAAVLGGGFISLLTVNAMKALKPSIRFTVIERLPQVMPNLLDEQAARMLEQRMVAQGIQVKTGVEATELAELPGGKTRVILSDGTEQKVDMVVLGTGVRPNVDFLLDSGLKIQRGILVNERMETNLPAVYAAGDCAESFGL</sequence>
<dbReference type="PANTHER" id="PTHR43429:SF3">
    <property type="entry name" value="NITRITE REDUCTASE [NAD(P)H]"/>
    <property type="match status" value="1"/>
</dbReference>
<dbReference type="Proteomes" id="UP000741360">
    <property type="component" value="Unassembled WGS sequence"/>
</dbReference>
<comment type="caution">
    <text evidence="6">The sequence shown here is derived from an EMBL/GenBank/DDBJ whole genome shotgun (WGS) entry which is preliminary data.</text>
</comment>
<name>A0A932GSC2_UNCTE</name>
<dbReference type="SUPFAM" id="SSF51905">
    <property type="entry name" value="FAD/NAD(P)-binding domain"/>
    <property type="match status" value="2"/>
</dbReference>
<evidence type="ECO:0000313" key="6">
    <source>
        <dbReference type="EMBL" id="MBI3015977.1"/>
    </source>
</evidence>